<reference evidence="5" key="1">
    <citation type="submission" date="2019-08" db="EMBL/GenBank/DDBJ databases">
        <authorList>
            <person name="Kucharzyk K."/>
            <person name="Murdoch R.W."/>
            <person name="Higgins S."/>
            <person name="Loffler F."/>
        </authorList>
    </citation>
    <scope>NUCLEOTIDE SEQUENCE</scope>
</reference>
<dbReference type="PANTHER" id="PTHR35089:SF1">
    <property type="entry name" value="CHAPERONE PROTEIN SKP"/>
    <property type="match status" value="1"/>
</dbReference>
<accession>A0A644VGJ1</accession>
<proteinExistence type="inferred from homology"/>
<dbReference type="Pfam" id="PF03938">
    <property type="entry name" value="OmpH"/>
    <property type="match status" value="1"/>
</dbReference>
<keyword evidence="4" id="KW-0812">Transmembrane</keyword>
<dbReference type="AlphaFoldDB" id="A0A644VGJ1"/>
<dbReference type="Gene3D" id="3.30.910.20">
    <property type="entry name" value="Skp domain"/>
    <property type="match status" value="1"/>
</dbReference>
<evidence type="ECO:0000313" key="5">
    <source>
        <dbReference type="EMBL" id="MPL90391.1"/>
    </source>
</evidence>
<feature type="coiled-coil region" evidence="3">
    <location>
        <begin position="105"/>
        <end position="137"/>
    </location>
</feature>
<evidence type="ECO:0000256" key="3">
    <source>
        <dbReference type="SAM" id="Coils"/>
    </source>
</evidence>
<feature type="transmembrane region" description="Helical" evidence="4">
    <location>
        <begin position="6"/>
        <end position="22"/>
    </location>
</feature>
<dbReference type="GO" id="GO:0050821">
    <property type="term" value="P:protein stabilization"/>
    <property type="evidence" value="ECO:0007669"/>
    <property type="project" value="TreeGrafter"/>
</dbReference>
<dbReference type="InterPro" id="IPR005632">
    <property type="entry name" value="Chaperone_Skp"/>
</dbReference>
<gene>
    <name evidence="5" type="ORF">SDC9_36441</name>
</gene>
<evidence type="ECO:0000256" key="1">
    <source>
        <dbReference type="ARBA" id="ARBA00009091"/>
    </source>
</evidence>
<dbReference type="SUPFAM" id="SSF111384">
    <property type="entry name" value="OmpH-like"/>
    <property type="match status" value="1"/>
</dbReference>
<dbReference type="PANTHER" id="PTHR35089">
    <property type="entry name" value="CHAPERONE PROTEIN SKP"/>
    <property type="match status" value="1"/>
</dbReference>
<sequence length="203" mass="22629">MKNASIILNSVLTVAVIVLYILHFSSKPGSSPAGEQGEAIVAGQGSVVYIQIDSLMNQYDMFNDLKSELESKAQVIQDDLSKRGRAFERDYKDWEEKIQKGLITRAQAETQQQQLAARQQELQSLGQQKQMEMAEEESVLINKVMDALNSYLKTYNDQKRFSIIINSSATMNTVLQADSALNITGEVVAGLNEEYVKTKSKGK</sequence>
<name>A0A644VGJ1_9ZZZZ</name>
<keyword evidence="3" id="KW-0175">Coiled coil</keyword>
<comment type="caution">
    <text evidence="5">The sequence shown here is derived from an EMBL/GenBank/DDBJ whole genome shotgun (WGS) entry which is preliminary data.</text>
</comment>
<dbReference type="EMBL" id="VSSQ01000302">
    <property type="protein sequence ID" value="MPL90391.1"/>
    <property type="molecule type" value="Genomic_DNA"/>
</dbReference>
<evidence type="ECO:0000256" key="2">
    <source>
        <dbReference type="ARBA" id="ARBA00022729"/>
    </source>
</evidence>
<comment type="similarity">
    <text evidence="1">Belongs to the Skp family.</text>
</comment>
<dbReference type="InterPro" id="IPR024930">
    <property type="entry name" value="Skp_dom_sf"/>
</dbReference>
<dbReference type="SMART" id="SM00935">
    <property type="entry name" value="OmpH"/>
    <property type="match status" value="1"/>
</dbReference>
<dbReference type="GO" id="GO:0005829">
    <property type="term" value="C:cytosol"/>
    <property type="evidence" value="ECO:0007669"/>
    <property type="project" value="TreeGrafter"/>
</dbReference>
<evidence type="ECO:0008006" key="6">
    <source>
        <dbReference type="Google" id="ProtNLM"/>
    </source>
</evidence>
<protein>
    <recommendedName>
        <fullName evidence="6">Chaperone protein Skp</fullName>
    </recommendedName>
</protein>
<keyword evidence="2" id="KW-0732">Signal</keyword>
<keyword evidence="4" id="KW-0472">Membrane</keyword>
<keyword evidence="4" id="KW-1133">Transmembrane helix</keyword>
<organism evidence="5">
    <name type="scientific">bioreactor metagenome</name>
    <dbReference type="NCBI Taxonomy" id="1076179"/>
    <lineage>
        <taxon>unclassified sequences</taxon>
        <taxon>metagenomes</taxon>
        <taxon>ecological metagenomes</taxon>
    </lineage>
</organism>
<dbReference type="GO" id="GO:0051082">
    <property type="term" value="F:unfolded protein binding"/>
    <property type="evidence" value="ECO:0007669"/>
    <property type="project" value="InterPro"/>
</dbReference>
<evidence type="ECO:0000256" key="4">
    <source>
        <dbReference type="SAM" id="Phobius"/>
    </source>
</evidence>